<feature type="transmembrane region" description="Helical" evidence="1">
    <location>
        <begin position="224"/>
        <end position="247"/>
    </location>
</feature>
<keyword evidence="1" id="KW-0472">Membrane</keyword>
<feature type="transmembrane region" description="Helical" evidence="1">
    <location>
        <begin position="373"/>
        <end position="390"/>
    </location>
</feature>
<feature type="transmembrane region" description="Helical" evidence="1">
    <location>
        <begin position="195"/>
        <end position="212"/>
    </location>
</feature>
<dbReference type="PANTHER" id="PTHR38454">
    <property type="entry name" value="INTEGRAL MEMBRANE PROTEIN-RELATED"/>
    <property type="match status" value="1"/>
</dbReference>
<feature type="transmembrane region" description="Helical" evidence="1">
    <location>
        <begin position="575"/>
        <end position="593"/>
    </location>
</feature>
<keyword evidence="1" id="KW-1133">Transmembrane helix</keyword>
<proteinExistence type="predicted"/>
<sequence length="1013" mass="114176">MSFSRILKSSIPYVVPVLIFLVVSSLYFSPAFDGYDVKQADVVNYRGMSNDLNAFHEKNPDEEPLWTNSMFGGMPSIQITAYELGNDIDPLRKVIGLGLPHPVNILFLYFIGFFFLGLVLRINPWISAAGALAFGFSSYFLIIIEAGHVTKAYAIAFMAPVVGAFIMAYRRNLIWGVLLSAFFMMLEIGSNHLQITYYLGFLLIGLGVLEVVRAIKSKSYKRLFIASAGVIVAYGLAIMSSAANIMVTQEYANETIRGKNNLTIAPDLRENDANSTADGLDRDYVTQWSYGKSESLTFLIPYAKGGHSIAIGNGEFSENLKTAEFRREAKEFIAQNSQYWGDQPFTSGPVYVGALVFLLAIVGLFFIKSAIKWPLLVVTILTLFLSWGKNMMWFTDFFLDYFPMYSKFRAVTIILVILELCMPILAILFLHQLYKNRGEIAEQRKKFVLISSVVVAFMLFLIASPSSTGLYSQAEMNKMSDPELYIGAEVREQVKRIPKEQLVQYGVQNPNDPQQVELFIQAVVKQQADAYESNMPELGAFRASIFTSDAFRSFGLMLLGIGMILILLFVPSVKAIIPIGVICVVMVVDLINLDLKYLNTEGEERRGEKIYNQWQKVEEKRYPLSPKEADIQILEVEMAANPELRAEIDKAGEAALRFAKENDYSRTATNNYIQRERFRVYNESTNFRVADVTDPVSSSSRASYWHESVGGYHGAKLRRYQNLFEFDYIPYDRQVLNMLNTKYIIQGTEQGPAARRNAGAMGNVWLTRSVVIAEDEDEEILKLGKIYSIESQSGWKLSVNDEQKEKAQVYGREDIVVSKDQDSILVQWPDGLAVATTAYLVTDTNGTIEWVNAGAVEQDTTDSFTSVLKLIVDYNFDPSKMTIVNADNESAIGKTEFSGKGKIELKDRTLNKITYEFESDEEQLAVFSEIYYPLGWTAKIDGKEVEHIRVNYVLRGLKIPAGKHTIEFEVNTGTYEKGVLFARIGSSLVYLLLLAGLVYEILNRRRKKVESEE</sequence>
<protein>
    <submittedName>
        <fullName evidence="2">YfhO family protein</fullName>
    </submittedName>
</protein>
<keyword evidence="3" id="KW-1185">Reference proteome</keyword>
<feature type="transmembrane region" description="Helical" evidence="1">
    <location>
        <begin position="348"/>
        <end position="366"/>
    </location>
</feature>
<feature type="transmembrane region" description="Helical" evidence="1">
    <location>
        <begin position="150"/>
        <end position="168"/>
    </location>
</feature>
<evidence type="ECO:0000256" key="1">
    <source>
        <dbReference type="SAM" id="Phobius"/>
    </source>
</evidence>
<feature type="transmembrane region" description="Helical" evidence="1">
    <location>
        <begin position="410"/>
        <end position="434"/>
    </location>
</feature>
<gene>
    <name evidence="2" type="ORF">GCM10009118_27310</name>
</gene>
<comment type="caution">
    <text evidence="2">The sequence shown here is derived from an EMBL/GenBank/DDBJ whole genome shotgun (WGS) entry which is preliminary data.</text>
</comment>
<name>A0ABP3Y778_9FLAO</name>
<dbReference type="InterPro" id="IPR018580">
    <property type="entry name" value="Uncharacterised_YfhO"/>
</dbReference>
<dbReference type="Pfam" id="PF09586">
    <property type="entry name" value="YfhO"/>
    <property type="match status" value="1"/>
</dbReference>
<keyword evidence="1" id="KW-0812">Transmembrane</keyword>
<feature type="transmembrane region" description="Helical" evidence="1">
    <location>
        <begin position="980"/>
        <end position="1002"/>
    </location>
</feature>
<dbReference type="EMBL" id="BAAAFH010000022">
    <property type="protein sequence ID" value="GAA0876321.1"/>
    <property type="molecule type" value="Genomic_DNA"/>
</dbReference>
<feature type="transmembrane region" description="Helical" evidence="1">
    <location>
        <begin position="446"/>
        <end position="463"/>
    </location>
</feature>
<evidence type="ECO:0000313" key="2">
    <source>
        <dbReference type="EMBL" id="GAA0876321.1"/>
    </source>
</evidence>
<dbReference type="PANTHER" id="PTHR38454:SF1">
    <property type="entry name" value="INTEGRAL MEMBRANE PROTEIN"/>
    <property type="match status" value="1"/>
</dbReference>
<feature type="transmembrane region" description="Helical" evidence="1">
    <location>
        <begin position="125"/>
        <end position="144"/>
    </location>
</feature>
<feature type="transmembrane region" description="Helical" evidence="1">
    <location>
        <begin position="12"/>
        <end position="29"/>
    </location>
</feature>
<reference evidence="3" key="1">
    <citation type="journal article" date="2019" name="Int. J. Syst. Evol. Microbiol.">
        <title>The Global Catalogue of Microorganisms (GCM) 10K type strain sequencing project: providing services to taxonomists for standard genome sequencing and annotation.</title>
        <authorList>
            <consortium name="The Broad Institute Genomics Platform"/>
            <consortium name="The Broad Institute Genome Sequencing Center for Infectious Disease"/>
            <person name="Wu L."/>
            <person name="Ma J."/>
        </authorList>
    </citation>
    <scope>NUCLEOTIDE SEQUENCE [LARGE SCALE GENOMIC DNA]</scope>
    <source>
        <strain evidence="3">JCM 16083</strain>
    </source>
</reference>
<organism evidence="2 3">
    <name type="scientific">Wandonia haliotis</name>
    <dbReference type="NCBI Taxonomy" id="574963"/>
    <lineage>
        <taxon>Bacteria</taxon>
        <taxon>Pseudomonadati</taxon>
        <taxon>Bacteroidota</taxon>
        <taxon>Flavobacteriia</taxon>
        <taxon>Flavobacteriales</taxon>
        <taxon>Crocinitomicaceae</taxon>
        <taxon>Wandonia</taxon>
    </lineage>
</organism>
<dbReference type="RefSeq" id="WP_343788899.1">
    <property type="nucleotide sequence ID" value="NZ_BAAAFH010000022.1"/>
</dbReference>
<accession>A0ABP3Y778</accession>
<feature type="transmembrane region" description="Helical" evidence="1">
    <location>
        <begin position="101"/>
        <end position="120"/>
    </location>
</feature>
<dbReference type="Proteomes" id="UP001501126">
    <property type="component" value="Unassembled WGS sequence"/>
</dbReference>
<evidence type="ECO:0000313" key="3">
    <source>
        <dbReference type="Proteomes" id="UP001501126"/>
    </source>
</evidence>
<feature type="transmembrane region" description="Helical" evidence="1">
    <location>
        <begin position="550"/>
        <end position="570"/>
    </location>
</feature>
<feature type="transmembrane region" description="Helical" evidence="1">
    <location>
        <begin position="173"/>
        <end position="189"/>
    </location>
</feature>